<proteinExistence type="predicted"/>
<comment type="caution">
    <text evidence="2">The sequence shown here is derived from an EMBL/GenBank/DDBJ whole genome shotgun (WGS) entry which is preliminary data.</text>
</comment>
<evidence type="ECO:0000313" key="3">
    <source>
        <dbReference type="Proteomes" id="UP001500101"/>
    </source>
</evidence>
<evidence type="ECO:0000313" key="2">
    <source>
        <dbReference type="EMBL" id="GAA4146292.1"/>
    </source>
</evidence>
<reference evidence="3" key="1">
    <citation type="journal article" date="2019" name="Int. J. Syst. Evol. Microbiol.">
        <title>The Global Catalogue of Microorganisms (GCM) 10K type strain sequencing project: providing services to taxonomists for standard genome sequencing and annotation.</title>
        <authorList>
            <consortium name="The Broad Institute Genomics Platform"/>
            <consortium name="The Broad Institute Genome Sequencing Center for Infectious Disease"/>
            <person name="Wu L."/>
            <person name="Ma J."/>
        </authorList>
    </citation>
    <scope>NUCLEOTIDE SEQUENCE [LARGE SCALE GENOMIC DNA]</scope>
    <source>
        <strain evidence="3">JCM 16704</strain>
    </source>
</reference>
<sequence>MNILNYRANYMRIVMLVAVLLFALESFSQNYSYYMDERGNGISKLNFSVSTKKTYNKKEEKLTFRIIYSPISVLPYEGYRYNGKVYREEVPGLMEALSRVKVINPTVTMSLMSGGNRVQNGDKKIILSYTSDGGFALSDEISFNNISEQMQYLYTLEMTKLHQVQYAGADTYATFESLIKNYLGSKEKITVYNKWYHEGETLFNQEKYAEAKESFMQARNIYQGLPDALKKDVSPHSNYDRLQNFFSKIAEKEKEIAKEKEKEKESEDKEKELGLVVKDADKKEQKEEVKKKSSPDDDLIRYYAMQRMKVENAINRAKQSLDIADWQYAQQVRDEVFAVSGWTVINSTMDKEIKDGLRLSQQVAIASEIFEHVNAAEFEVFFGRQKSKESWGSDYSEIGLNVRYILNLNQPYINPYFGGGFNFIEFAPYRISYVEVPQNEKNLPSDQSEIYKNRVMYFNASLGLHGEIPIDKSNYPDHSFSVSWFGGGTAGYGIGDGLDDYTFTFSNYDFSNELLFGIRGGLGINIYLTENFGFGFTAGINHHFIKKQYENSLVGKSKNYPVNLTYAGEKQHIFFGIKFIL</sequence>
<dbReference type="EMBL" id="BAAAZI010000012">
    <property type="protein sequence ID" value="GAA4146292.1"/>
    <property type="molecule type" value="Genomic_DNA"/>
</dbReference>
<evidence type="ECO:0008006" key="4">
    <source>
        <dbReference type="Google" id="ProtNLM"/>
    </source>
</evidence>
<organism evidence="2 3">
    <name type="scientific">Sphingobacterium kyonggiense</name>
    <dbReference type="NCBI Taxonomy" id="714075"/>
    <lineage>
        <taxon>Bacteria</taxon>
        <taxon>Pseudomonadati</taxon>
        <taxon>Bacteroidota</taxon>
        <taxon>Sphingobacteriia</taxon>
        <taxon>Sphingobacteriales</taxon>
        <taxon>Sphingobacteriaceae</taxon>
        <taxon>Sphingobacterium</taxon>
    </lineage>
</organism>
<dbReference type="Proteomes" id="UP001500101">
    <property type="component" value="Unassembled WGS sequence"/>
</dbReference>
<feature type="region of interest" description="Disordered" evidence="1">
    <location>
        <begin position="257"/>
        <end position="277"/>
    </location>
</feature>
<protein>
    <recommendedName>
        <fullName evidence="4">Outer membrane protein with beta-barrel domain</fullName>
    </recommendedName>
</protein>
<dbReference type="RefSeq" id="WP_344675701.1">
    <property type="nucleotide sequence ID" value="NZ_BAAAZI010000012.1"/>
</dbReference>
<gene>
    <name evidence="2" type="ORF">GCM10022216_31050</name>
</gene>
<keyword evidence="3" id="KW-1185">Reference proteome</keyword>
<name>A0ABP7Z300_9SPHI</name>
<accession>A0ABP7Z300</accession>
<evidence type="ECO:0000256" key="1">
    <source>
        <dbReference type="SAM" id="MobiDB-lite"/>
    </source>
</evidence>